<protein>
    <submittedName>
        <fullName evidence="1">Uncharacterized protein</fullName>
    </submittedName>
</protein>
<dbReference type="Proteomes" id="UP000827609">
    <property type="component" value="Segment"/>
</dbReference>
<evidence type="ECO:0000313" key="2">
    <source>
        <dbReference type="Proteomes" id="UP000827609"/>
    </source>
</evidence>
<name>A0AAE7WTK4_9CAUD</name>
<dbReference type="EMBL" id="MZ475896">
    <property type="protein sequence ID" value="QYW04940.1"/>
    <property type="molecule type" value="Genomic_DNA"/>
</dbReference>
<proteinExistence type="predicted"/>
<keyword evidence="2" id="KW-1185">Reference proteome</keyword>
<reference evidence="1" key="1">
    <citation type="submission" date="2021-06" db="EMBL/GenBank/DDBJ databases">
        <title>Complete genome sequence of Erwinia phage pEa_SNUABM_7.</title>
        <authorList>
            <person name="Kim S.G."/>
            <person name="Park S.C."/>
        </authorList>
    </citation>
    <scope>NUCLEOTIDE SEQUENCE</scope>
</reference>
<gene>
    <name evidence="1" type="ORF">pEaSNUABM7_00272</name>
</gene>
<organism evidence="1 2">
    <name type="scientific">Erwinia phage pEa_SNUABM_7</name>
    <dbReference type="NCBI Taxonomy" id="2866695"/>
    <lineage>
        <taxon>Viruses</taxon>
        <taxon>Duplodnaviria</taxon>
        <taxon>Heunggongvirae</taxon>
        <taxon>Uroviricota</taxon>
        <taxon>Caudoviricetes</taxon>
        <taxon>Snuvirus</taxon>
        <taxon>Snuvirus SNUABM7</taxon>
    </lineage>
</organism>
<sequence length="173" mass="19271">MKTTDVVHIAHHLMTHLASARLISALTFIGQDAVRFKVGSQTFDVRGRHPSFIVHQVEGGCLCADADSAEIEAQLNGDPISSMRDQLPHPENVQSAIIDHVNSMPDKDVQNFSEHQGGPDMDTMFEQRLWLKNWLISRSIVLADMLDIVAFLEGTERRNSLAMAIELNKGKRA</sequence>
<evidence type="ECO:0000313" key="1">
    <source>
        <dbReference type="EMBL" id="QYW04940.1"/>
    </source>
</evidence>
<accession>A0AAE7WTK4</accession>